<dbReference type="PROSITE" id="PS51032">
    <property type="entry name" value="AP2_ERF"/>
    <property type="match status" value="1"/>
</dbReference>
<dbReference type="AlphaFoldDB" id="A0A9E7GEH2"/>
<evidence type="ECO:0000256" key="2">
    <source>
        <dbReference type="ARBA" id="ARBA00023015"/>
    </source>
</evidence>
<comment type="similarity">
    <text evidence="8">Belongs to the AP2/ERF transcription factor family. ERF subfamily.</text>
</comment>
<evidence type="ECO:0000259" key="10">
    <source>
        <dbReference type="PROSITE" id="PS51032"/>
    </source>
</evidence>
<dbReference type="GO" id="GO:0000976">
    <property type="term" value="F:transcription cis-regulatory region binding"/>
    <property type="evidence" value="ECO:0007669"/>
    <property type="project" value="TreeGrafter"/>
</dbReference>
<dbReference type="GO" id="GO:0006950">
    <property type="term" value="P:response to stress"/>
    <property type="evidence" value="ECO:0007669"/>
    <property type="project" value="TreeGrafter"/>
</dbReference>
<evidence type="ECO:0000256" key="6">
    <source>
        <dbReference type="ARBA" id="ARBA00023163"/>
    </source>
</evidence>
<keyword evidence="2" id="KW-0805">Transcription regulation</keyword>
<accession>A0A9E7GEH2</accession>
<keyword evidence="3" id="KW-0346">Stress response</keyword>
<dbReference type="CDD" id="cd00018">
    <property type="entry name" value="AP2"/>
    <property type="match status" value="1"/>
</dbReference>
<evidence type="ECO:0000256" key="8">
    <source>
        <dbReference type="ARBA" id="ARBA00024343"/>
    </source>
</evidence>
<evidence type="ECO:0000313" key="11">
    <source>
        <dbReference type="EMBL" id="URE10737.1"/>
    </source>
</evidence>
<keyword evidence="12" id="KW-1185">Reference proteome</keyword>
<feature type="domain" description="AP2/ERF" evidence="10">
    <location>
        <begin position="159"/>
        <end position="216"/>
    </location>
</feature>
<dbReference type="Pfam" id="PF00847">
    <property type="entry name" value="AP2"/>
    <property type="match status" value="1"/>
</dbReference>
<dbReference type="SUPFAM" id="SSF54171">
    <property type="entry name" value="DNA-binding domain"/>
    <property type="match status" value="1"/>
</dbReference>
<evidence type="ECO:0000313" key="12">
    <source>
        <dbReference type="Proteomes" id="UP001055439"/>
    </source>
</evidence>
<dbReference type="GO" id="GO:0005634">
    <property type="term" value="C:nucleus"/>
    <property type="evidence" value="ECO:0007669"/>
    <property type="project" value="UniProtKB-SubCell"/>
</dbReference>
<gene>
    <name evidence="11" type="ORF">MUK42_04128</name>
</gene>
<organism evidence="11 12">
    <name type="scientific">Musa troglodytarum</name>
    <name type="common">fe'i banana</name>
    <dbReference type="NCBI Taxonomy" id="320322"/>
    <lineage>
        <taxon>Eukaryota</taxon>
        <taxon>Viridiplantae</taxon>
        <taxon>Streptophyta</taxon>
        <taxon>Embryophyta</taxon>
        <taxon>Tracheophyta</taxon>
        <taxon>Spermatophyta</taxon>
        <taxon>Magnoliopsida</taxon>
        <taxon>Liliopsida</taxon>
        <taxon>Zingiberales</taxon>
        <taxon>Musaceae</taxon>
        <taxon>Musa</taxon>
    </lineage>
</organism>
<evidence type="ECO:0000256" key="3">
    <source>
        <dbReference type="ARBA" id="ARBA00023016"/>
    </source>
</evidence>
<sequence>MQVYVYGQIDDRSLRGQAIGHAIAERSSDTCQPRRLSIRHVVSRRTCCLLYKDLGTAFDVTWRPRNIWKPRRKRSRALNKEEARGMGVMTMMESDRRNRVRRGRNGSSSVAEAIAWWRERNRQLDCSVDTEKRVRRPPAKGSKKGCMRGKGGPENPNCRYRGVRQRTWGKWVAEIREPNRGSRLWLGTFPTATQAALAYDDAARAMYGTMARLNLPAMTTGSCGSTSTSYNSEDVDASISCDFGIKAPRVDAGSETMDAARTRDDNIKHPKIELKEDVASDMWPSSAANAPEARSTEASVDLLLCQSPREDEFSVEEMLRMMGTDAPDQFGAVAGDTGWQFMIPADVGLDLQSPDGMVLGPLWGTEQNPPLEFDCCDGLQRPLGDDWEYGPGEFGMLDADILSSPRN</sequence>
<keyword evidence="7" id="KW-0539">Nucleus</keyword>
<feature type="region of interest" description="Disordered" evidence="9">
    <location>
        <begin position="130"/>
        <end position="160"/>
    </location>
</feature>
<dbReference type="FunFam" id="3.30.730.10:FF:000001">
    <property type="entry name" value="Ethylene-responsive transcription factor 2"/>
    <property type="match status" value="1"/>
</dbReference>
<evidence type="ECO:0000256" key="1">
    <source>
        <dbReference type="ARBA" id="ARBA00004123"/>
    </source>
</evidence>
<dbReference type="PANTHER" id="PTHR31241:SF62">
    <property type="entry name" value="DEHYDRATION-RESPONSIVE ELEMENT-BINDING PROTEIN 2D"/>
    <property type="match status" value="1"/>
</dbReference>
<dbReference type="Gene3D" id="3.30.730.10">
    <property type="entry name" value="AP2/ERF domain"/>
    <property type="match status" value="1"/>
</dbReference>
<dbReference type="Proteomes" id="UP001055439">
    <property type="component" value="Chromosome 6"/>
</dbReference>
<dbReference type="InterPro" id="IPR001471">
    <property type="entry name" value="AP2/ERF_dom"/>
</dbReference>
<keyword evidence="4" id="KW-0238">DNA-binding</keyword>
<dbReference type="InterPro" id="IPR016177">
    <property type="entry name" value="DNA-bd_dom_sf"/>
</dbReference>
<feature type="compositionally biased region" description="Basic residues" evidence="9">
    <location>
        <begin position="133"/>
        <end position="147"/>
    </location>
</feature>
<dbReference type="EMBL" id="CP097508">
    <property type="protein sequence ID" value="URE10737.1"/>
    <property type="molecule type" value="Genomic_DNA"/>
</dbReference>
<dbReference type="PRINTS" id="PR00367">
    <property type="entry name" value="ETHRSPELEMNT"/>
</dbReference>
<evidence type="ECO:0000256" key="7">
    <source>
        <dbReference type="ARBA" id="ARBA00023242"/>
    </source>
</evidence>
<keyword evidence="6" id="KW-0804">Transcription</keyword>
<proteinExistence type="inferred from homology"/>
<comment type="subcellular location">
    <subcellularLocation>
        <location evidence="1">Nucleus</location>
    </subcellularLocation>
</comment>
<name>A0A9E7GEH2_9LILI</name>
<keyword evidence="5" id="KW-0010">Activator</keyword>
<dbReference type="PANTHER" id="PTHR31241">
    <property type="entry name" value="DEHYDRATION-RESPONSIVE ELEMENT-BINDING PROTEIN 2C"/>
    <property type="match status" value="1"/>
</dbReference>
<protein>
    <submittedName>
        <fullName evidence="11">Dehydration responsive element binding protein</fullName>
    </submittedName>
</protein>
<dbReference type="InterPro" id="IPR036955">
    <property type="entry name" value="AP2/ERF_dom_sf"/>
</dbReference>
<dbReference type="SMART" id="SM00380">
    <property type="entry name" value="AP2"/>
    <property type="match status" value="1"/>
</dbReference>
<evidence type="ECO:0000256" key="5">
    <source>
        <dbReference type="ARBA" id="ARBA00023159"/>
    </source>
</evidence>
<evidence type="ECO:0000256" key="9">
    <source>
        <dbReference type="SAM" id="MobiDB-lite"/>
    </source>
</evidence>
<reference evidence="11" key="1">
    <citation type="submission" date="2022-05" db="EMBL/GenBank/DDBJ databases">
        <title>The Musa troglodytarum L. genome provides insights into the mechanism of non-climacteric behaviour and enrichment of carotenoids.</title>
        <authorList>
            <person name="Wang J."/>
        </authorList>
    </citation>
    <scope>NUCLEOTIDE SEQUENCE</scope>
    <source>
        <tissue evidence="11">Leaf</tissue>
    </source>
</reference>
<dbReference type="OrthoDB" id="550883at2759"/>
<evidence type="ECO:0000256" key="4">
    <source>
        <dbReference type="ARBA" id="ARBA00023125"/>
    </source>
</evidence>
<dbReference type="GO" id="GO:0045893">
    <property type="term" value="P:positive regulation of DNA-templated transcription"/>
    <property type="evidence" value="ECO:0007669"/>
    <property type="project" value="TreeGrafter"/>
</dbReference>
<dbReference type="GO" id="GO:0003700">
    <property type="term" value="F:DNA-binding transcription factor activity"/>
    <property type="evidence" value="ECO:0007669"/>
    <property type="project" value="InterPro"/>
</dbReference>